<dbReference type="Pfam" id="PF21205">
    <property type="entry name" value="Rep3_C"/>
    <property type="match status" value="1"/>
</dbReference>
<dbReference type="GO" id="GO:0003887">
    <property type="term" value="F:DNA-directed DNA polymerase activity"/>
    <property type="evidence" value="ECO:0007669"/>
    <property type="project" value="InterPro"/>
</dbReference>
<dbReference type="EMBL" id="LN852746">
    <property type="protein sequence ID" value="CRY93729.1"/>
    <property type="molecule type" value="Genomic_DNA"/>
</dbReference>
<accession>A0A0H5PX23</accession>
<name>A0A0H5PX23_9ZZZZ</name>
<dbReference type="InterPro" id="IPR000525">
    <property type="entry name" value="Initiator_Rep_WH1"/>
</dbReference>
<reference evidence="2" key="2">
    <citation type="submission" date="2015-07" db="EMBL/GenBank/DDBJ databases">
        <title>Plasmids, circular viruses and viroids from rat gut.</title>
        <authorList>
            <person name="Jorgensen T.J."/>
            <person name="Hansen M.A."/>
            <person name="Xu Z."/>
            <person name="Tabak M.A."/>
            <person name="Sorensen S.J."/>
            <person name="Hansen L.H."/>
        </authorList>
    </citation>
    <scope>NUCLEOTIDE SEQUENCE</scope>
    <source>
        <plasmid evidence="2">pRGRH0055</plasmid>
    </source>
</reference>
<proteinExistence type="predicted"/>
<keyword evidence="2" id="KW-0614">Plasmid</keyword>
<dbReference type="InterPro" id="IPR036390">
    <property type="entry name" value="WH_DNA-bd_sf"/>
</dbReference>
<dbReference type="GO" id="GO:0006270">
    <property type="term" value="P:DNA replication initiation"/>
    <property type="evidence" value="ECO:0007669"/>
    <property type="project" value="InterPro"/>
</dbReference>
<dbReference type="AlphaFoldDB" id="A0A0H5PX23"/>
<dbReference type="Gene3D" id="1.10.10.10">
    <property type="entry name" value="Winged helix-like DNA-binding domain superfamily/Winged helix DNA-binding domain"/>
    <property type="match status" value="2"/>
</dbReference>
<geneLocation type="plasmid" evidence="2">
    <name>pRGRH0055</name>
</geneLocation>
<dbReference type="Pfam" id="PF01051">
    <property type="entry name" value="Rep3_N"/>
    <property type="match status" value="1"/>
</dbReference>
<organism evidence="2">
    <name type="scientific">uncultured prokaryote</name>
    <dbReference type="NCBI Taxonomy" id="198431"/>
    <lineage>
        <taxon>unclassified sequences</taxon>
        <taxon>environmental samples</taxon>
    </lineage>
</organism>
<protein>
    <recommendedName>
        <fullName evidence="1">Initiator Rep protein WH1 domain-containing protein</fullName>
    </recommendedName>
</protein>
<evidence type="ECO:0000313" key="2">
    <source>
        <dbReference type="EMBL" id="CRY93729.1"/>
    </source>
</evidence>
<sequence length="327" mass="37765">MEQKNQIAISPKREVIQSFLITTARYKFSVYEKRILSKLITCLQPMLEGKKLIGKVERSLFGDVKLELPLKFFTDGDTNVKQYQDALKALATKGIEYNDAKVWMFCNLIQSPKIIKNSGIVSFSICSEMVDLFLNFSKGYSKYILEVSLELKSTASSRLYELISNQPHPLTYNIENIKEILDPQHTYPRTNNFIQRIIDPAKKELDEVANWSFDYEPIKAGRKYIALKLTPINYPNREPEEVQRADALRQVNLSWVVGKQLKDLLRNTCGFSQREIKNNLTTLEKFCNSFGKGSINKILEIWSRSQDKKNPKGYLIGVMKLEIEETK</sequence>
<reference evidence="2" key="1">
    <citation type="submission" date="2015-06" db="EMBL/GenBank/DDBJ databases">
        <authorList>
            <person name="Joergensen T."/>
        </authorList>
    </citation>
    <scope>NUCLEOTIDE SEQUENCE</scope>
    <source>
        <plasmid evidence="2">pRGRH0055</plasmid>
    </source>
</reference>
<dbReference type="SUPFAM" id="SSF46785">
    <property type="entry name" value="Winged helix' DNA-binding domain"/>
    <property type="match status" value="2"/>
</dbReference>
<dbReference type="InterPro" id="IPR036388">
    <property type="entry name" value="WH-like_DNA-bd_sf"/>
</dbReference>
<evidence type="ECO:0000259" key="1">
    <source>
        <dbReference type="Pfam" id="PF01051"/>
    </source>
</evidence>
<feature type="domain" description="Initiator Rep protein WH1" evidence="1">
    <location>
        <begin position="15"/>
        <end position="163"/>
    </location>
</feature>